<dbReference type="OrthoDB" id="10252754at2759"/>
<dbReference type="PIRSF" id="PIRSF037677">
    <property type="entry name" value="DNA_mis_repair_Msh6"/>
    <property type="match status" value="1"/>
</dbReference>
<dbReference type="InterPro" id="IPR016151">
    <property type="entry name" value="DNA_mismatch_repair_MutS_N"/>
</dbReference>
<feature type="domain" description="DNA mismatch repair proteins mutS family" evidence="14">
    <location>
        <begin position="1012"/>
        <end position="1028"/>
    </location>
</feature>
<dbReference type="SUPFAM" id="SSF48334">
    <property type="entry name" value="DNA repair protein MutS, domain III"/>
    <property type="match status" value="1"/>
</dbReference>
<dbReference type="GO" id="GO:0006298">
    <property type="term" value="P:mismatch repair"/>
    <property type="evidence" value="ECO:0007669"/>
    <property type="project" value="EnsemblFungi"/>
</dbReference>
<dbReference type="SUPFAM" id="SSF53150">
    <property type="entry name" value="DNA repair protein MutS, domain II"/>
    <property type="match status" value="1"/>
</dbReference>
<dbReference type="SMART" id="SM00533">
    <property type="entry name" value="MUTSd"/>
    <property type="match status" value="1"/>
</dbReference>
<dbReference type="GO" id="GO:0016887">
    <property type="term" value="F:ATP hydrolysis activity"/>
    <property type="evidence" value="ECO:0007669"/>
    <property type="project" value="UniProtKB-ARBA"/>
</dbReference>
<dbReference type="InterPro" id="IPR007860">
    <property type="entry name" value="DNA_mmatch_repair_MutS_con_dom"/>
</dbReference>
<dbReference type="Gene3D" id="3.40.50.300">
    <property type="entry name" value="P-loop containing nucleotide triphosphate hydrolases"/>
    <property type="match status" value="1"/>
</dbReference>
<keyword evidence="5 11" id="KW-0067">ATP-binding</keyword>
<dbReference type="Pfam" id="PF05188">
    <property type="entry name" value="MutS_II"/>
    <property type="match status" value="1"/>
</dbReference>
<dbReference type="Pfam" id="PF01624">
    <property type="entry name" value="MutS_I"/>
    <property type="match status" value="1"/>
</dbReference>
<keyword evidence="8" id="KW-0539">Nucleus</keyword>
<evidence type="ECO:0000256" key="13">
    <source>
        <dbReference type="SAM" id="MobiDB-lite"/>
    </source>
</evidence>
<evidence type="ECO:0000256" key="5">
    <source>
        <dbReference type="ARBA" id="ARBA00022840"/>
    </source>
</evidence>
<dbReference type="STRING" id="984486.A0A1E3QNZ2"/>
<dbReference type="InterPro" id="IPR007861">
    <property type="entry name" value="DNA_mismatch_repair_MutS_clamp"/>
</dbReference>
<gene>
    <name evidence="15" type="ORF">BABINDRAFT_162483</name>
</gene>
<dbReference type="FunFam" id="3.40.1170.10:FF:000002">
    <property type="entry name" value="DNA mismatch repair protein"/>
    <property type="match status" value="1"/>
</dbReference>
<dbReference type="PANTHER" id="PTHR11361">
    <property type="entry name" value="DNA MISMATCH REPAIR PROTEIN MUTS FAMILY MEMBER"/>
    <property type="match status" value="1"/>
</dbReference>
<dbReference type="Pfam" id="PF05192">
    <property type="entry name" value="MutS_III"/>
    <property type="match status" value="1"/>
</dbReference>
<dbReference type="NCBIfam" id="NF003810">
    <property type="entry name" value="PRK05399.1"/>
    <property type="match status" value="1"/>
</dbReference>
<feature type="region of interest" description="Disordered" evidence="13">
    <location>
        <begin position="1"/>
        <end position="115"/>
    </location>
</feature>
<feature type="region of interest" description="Disordered" evidence="13">
    <location>
        <begin position="147"/>
        <end position="196"/>
    </location>
</feature>
<comment type="subcellular location">
    <subcellularLocation>
        <location evidence="1">Nucleus</location>
    </subcellularLocation>
</comment>
<evidence type="ECO:0000256" key="2">
    <source>
        <dbReference type="ARBA" id="ARBA00006271"/>
    </source>
</evidence>
<dbReference type="InterPro" id="IPR007696">
    <property type="entry name" value="DNA_mismatch_repair_MutS_core"/>
</dbReference>
<dbReference type="PANTHER" id="PTHR11361:SF148">
    <property type="entry name" value="DNA MISMATCH REPAIR PROTEIN MSH6"/>
    <property type="match status" value="1"/>
</dbReference>
<dbReference type="InterPro" id="IPR045076">
    <property type="entry name" value="MutS"/>
</dbReference>
<dbReference type="Pfam" id="PF00488">
    <property type="entry name" value="MutS_V"/>
    <property type="match status" value="1"/>
</dbReference>
<evidence type="ECO:0000256" key="1">
    <source>
        <dbReference type="ARBA" id="ARBA00004123"/>
    </source>
</evidence>
<accession>A0A1E3QNZ2</accession>
<dbReference type="Pfam" id="PF05190">
    <property type="entry name" value="MutS_IV"/>
    <property type="match status" value="1"/>
</dbReference>
<dbReference type="RefSeq" id="XP_018984130.1">
    <property type="nucleotide sequence ID" value="XM_019129373.1"/>
</dbReference>
<evidence type="ECO:0000259" key="14">
    <source>
        <dbReference type="PROSITE" id="PS00486"/>
    </source>
</evidence>
<dbReference type="GO" id="GO:0030983">
    <property type="term" value="F:mismatched DNA binding"/>
    <property type="evidence" value="ECO:0007669"/>
    <property type="project" value="UniProtKB-UniRule"/>
</dbReference>
<evidence type="ECO:0000313" key="16">
    <source>
        <dbReference type="Proteomes" id="UP000094336"/>
    </source>
</evidence>
<dbReference type="SUPFAM" id="SSF55271">
    <property type="entry name" value="DNA repair protein MutS, domain I"/>
    <property type="match status" value="1"/>
</dbReference>
<dbReference type="GO" id="GO:0032301">
    <property type="term" value="C:MutSalpha complex"/>
    <property type="evidence" value="ECO:0007669"/>
    <property type="project" value="TreeGrafter"/>
</dbReference>
<dbReference type="SMART" id="SM00534">
    <property type="entry name" value="MUTSac"/>
    <property type="match status" value="1"/>
</dbReference>
<keyword evidence="6 11" id="KW-0238">DNA-binding</keyword>
<evidence type="ECO:0000256" key="8">
    <source>
        <dbReference type="ARBA" id="ARBA00023242"/>
    </source>
</evidence>
<dbReference type="Gene3D" id="3.40.1170.10">
    <property type="entry name" value="DNA repair protein MutS, domain I"/>
    <property type="match status" value="1"/>
</dbReference>
<evidence type="ECO:0000256" key="10">
    <source>
        <dbReference type="ARBA" id="ARBA00025902"/>
    </source>
</evidence>
<dbReference type="InterPro" id="IPR007695">
    <property type="entry name" value="DNA_mismatch_repair_MutS-lik_N"/>
</dbReference>
<evidence type="ECO:0000256" key="11">
    <source>
        <dbReference type="PIRNR" id="PIRNR037677"/>
    </source>
</evidence>
<dbReference type="GeneID" id="30147226"/>
<name>A0A1E3QNZ2_9ASCO</name>
<sequence length="1184" mass="132037">MTQATPKKPTKKPTGSGAKLKQQSLLSFFAPSSSPNNSPTADPKNKSQDIPSSPLKAREDKADGKVSSTGINGAPATDSTGAVGAPDEIEMNDVTMLDCPPDADSTDIPSSPAPPVAEFARLSRLNISYVESDSDDDVSLSNVKKRRVTTFSDDEDEFKPTEEPVSEDEVEMADLTKELEGSDAESEDEILSKKKPKSSNLLESKFSAKSSYTAKVAPRTKALPKAAKKSFTKENEERYSWLVDVRDAEKRPVSDPDYDSRTLFVPSSAWAKFTAFEKQYWEIKSVMWDTVVFFKKGKFYELYENDAHIASTRFDLKIAGGGRANMKLAGVPEMSFDYWAKQFIDAGYKVAKVDQKESMLAKEMREKSTLLKEDKVIKRELKCVLTGGTLTELGMITDDMAIYCLAIREETDGTEKVFGLAWVDTTTLEVRMLEFRDDQECSRLDTLITQLRPKEIVVEKGNLCTAATRILKFNLASQPIWNHLTPRKEFWDYETTYENLVRGGYYPAKDLDDLTSFPPLLVSCHQESRLAFAAFGGLLSYLSSLQLDREIMTLGNFKPYDASGAANSTLILDGITLNNLEVFNNSFDGGDKGTLFKLVNRGITGFGKRMLKQWVMAPLLRIDDINGRLDTVEFLLSNDGNEFRSHLEQGLTGLPDLERLLARIHSRSLRFRDFVKVVESFERIVRFFIELAAIKDYDAVPGVLGKLLEKIPEGLPPAVESWTDAFDRVEALQDVIIPQRGVDLEFDASLDTMKGLEDELNVVLKEYRRVYKSQEICYRDSGKEIYTVEVPVKCVKLIPKDWQQMAATSKVKRYWSPEVKELARRLTEQRELHKDISNGMKSRLYERFTENYSVFQETLKLVAQLDCLIALARTSESLGFPACRPELVDSSKGELSFVELRHPCFLTPGGALSSSVKEFIPNDVVLGGDHSGIGLLTGANAAGKSTLLRMTCIAVVLAQVGCYVPCESARMTPVDRIMTRLGANDNLLQGKSTFYVELAETKKILETATPKSLVILDELGRGGSSSDGYAIAEAVLYHLATHIQAMGFFATHYGNLGLAFASHPQVTPLRMKILVERESRNITFLYKLEPGAAEGSFGMNVAAMCGIEESIITKAEQAAEEHEHTSKMKRSRELSQQNVVPLGLQSDFSWFLRGLLALQGEVAVYPEEVRLRAVKNVLDMIERI</sequence>
<dbReference type="InterPro" id="IPR000432">
    <property type="entry name" value="DNA_mismatch_repair_MutS_C"/>
</dbReference>
<dbReference type="InterPro" id="IPR027417">
    <property type="entry name" value="P-loop_NTPase"/>
</dbReference>
<dbReference type="SUPFAM" id="SSF52540">
    <property type="entry name" value="P-loop containing nucleoside triphosphate hydrolases"/>
    <property type="match status" value="1"/>
</dbReference>
<dbReference type="EMBL" id="KV454434">
    <property type="protein sequence ID" value="ODQ78802.1"/>
    <property type="molecule type" value="Genomic_DNA"/>
</dbReference>
<dbReference type="InterPro" id="IPR036678">
    <property type="entry name" value="MutS_con_dom_sf"/>
</dbReference>
<dbReference type="Proteomes" id="UP000094336">
    <property type="component" value="Unassembled WGS sequence"/>
</dbReference>
<dbReference type="Gene3D" id="3.30.420.110">
    <property type="entry name" value="MutS, connector domain"/>
    <property type="match status" value="1"/>
</dbReference>
<keyword evidence="4 11" id="KW-0227">DNA damage</keyword>
<comment type="similarity">
    <text evidence="2 11 12">Belongs to the DNA mismatch repair MutS family.</text>
</comment>
<keyword evidence="3 11" id="KW-0547">Nucleotide-binding</keyword>
<evidence type="ECO:0000256" key="4">
    <source>
        <dbReference type="ARBA" id="ARBA00022763"/>
    </source>
</evidence>
<evidence type="ECO:0000256" key="3">
    <source>
        <dbReference type="ARBA" id="ARBA00022741"/>
    </source>
</evidence>
<dbReference type="FunFam" id="3.40.50.300:FF:000771">
    <property type="entry name" value="DNA mismatch repair protein"/>
    <property type="match status" value="1"/>
</dbReference>
<dbReference type="GO" id="GO:0140664">
    <property type="term" value="F:ATP-dependent DNA damage sensor activity"/>
    <property type="evidence" value="ECO:0007669"/>
    <property type="project" value="InterPro"/>
</dbReference>
<feature type="compositionally biased region" description="Low complexity" evidence="13">
    <location>
        <begin position="22"/>
        <end position="38"/>
    </location>
</feature>
<evidence type="ECO:0000313" key="15">
    <source>
        <dbReference type="EMBL" id="ODQ78802.1"/>
    </source>
</evidence>
<dbReference type="InterPro" id="IPR036187">
    <property type="entry name" value="DNA_mismatch_repair_MutS_sf"/>
</dbReference>
<proteinExistence type="inferred from homology"/>
<protein>
    <recommendedName>
        <fullName evidence="11">DNA mismatch repair protein</fullName>
    </recommendedName>
</protein>
<evidence type="ECO:0000256" key="6">
    <source>
        <dbReference type="ARBA" id="ARBA00023125"/>
    </source>
</evidence>
<dbReference type="GO" id="GO:0005524">
    <property type="term" value="F:ATP binding"/>
    <property type="evidence" value="ECO:0007669"/>
    <property type="project" value="UniProtKB-UniRule"/>
</dbReference>
<reference evidence="16" key="1">
    <citation type="submission" date="2016-05" db="EMBL/GenBank/DDBJ databases">
        <title>Comparative genomics of biotechnologically important yeasts.</title>
        <authorList>
            <consortium name="DOE Joint Genome Institute"/>
            <person name="Riley R."/>
            <person name="Haridas S."/>
            <person name="Wolfe K.H."/>
            <person name="Lopes M.R."/>
            <person name="Hittinger C.T."/>
            <person name="Goker M."/>
            <person name="Salamov A."/>
            <person name="Wisecaver J."/>
            <person name="Long T.M."/>
            <person name="Aerts A.L."/>
            <person name="Barry K."/>
            <person name="Choi C."/>
            <person name="Clum A."/>
            <person name="Coughlan A.Y."/>
            <person name="Deshpande S."/>
            <person name="Douglass A.P."/>
            <person name="Hanson S.J."/>
            <person name="Klenk H.-P."/>
            <person name="Labutti K."/>
            <person name="Lapidus A."/>
            <person name="Lindquist E."/>
            <person name="Lipzen A."/>
            <person name="Meier-Kolthoff J.P."/>
            <person name="Ohm R.A."/>
            <person name="Otillar R.P."/>
            <person name="Pangilinan J."/>
            <person name="Peng Y."/>
            <person name="Rokas A."/>
            <person name="Rosa C.A."/>
            <person name="Scheuner C."/>
            <person name="Sibirny A.A."/>
            <person name="Slot J.C."/>
            <person name="Stielow J.B."/>
            <person name="Sun H."/>
            <person name="Kurtzman C.P."/>
            <person name="Blackwell M."/>
            <person name="Grigoriev I.V."/>
            <person name="Jeffries T.W."/>
        </authorList>
    </citation>
    <scope>NUCLEOTIDE SEQUENCE [LARGE SCALE GENOMIC DNA]</scope>
    <source>
        <strain evidence="16">NRRL Y-12698</strain>
    </source>
</reference>
<evidence type="ECO:0000256" key="9">
    <source>
        <dbReference type="ARBA" id="ARBA00025373"/>
    </source>
</evidence>
<evidence type="ECO:0000256" key="12">
    <source>
        <dbReference type="RuleBase" id="RU003756"/>
    </source>
</evidence>
<keyword evidence="7 11" id="KW-0234">DNA repair</keyword>
<dbReference type="InterPro" id="IPR017261">
    <property type="entry name" value="DNA_mismatch_repair_MutS/MSH"/>
</dbReference>
<dbReference type="GO" id="GO:0043570">
    <property type="term" value="P:maintenance of DNA repeat elements"/>
    <property type="evidence" value="ECO:0007669"/>
    <property type="project" value="EnsemblFungi"/>
</dbReference>
<dbReference type="PROSITE" id="PS00486">
    <property type="entry name" value="DNA_MISMATCH_REPAIR_2"/>
    <property type="match status" value="1"/>
</dbReference>
<comment type="function">
    <text evidence="9">Component of the post-replicative DNA mismatch repair system (MMR). Heterodimerizes with MSH2 to form MutS beta, which binds to DNA mismatches thereby initiating DNA repair. MSH3 provides substrate-binding and substrate specificity to the complex. When bound, the MutS beta heterodimer bends the DNA helix and shields approximately 20 base pairs. Acts mainly to repair insertion-deletion loops (IDLs) from 2 to 13 nucleotides in size, but can also repair base-base and single insertion-deletion mismatches that occur during replication. After mismatch binding, forms a ternary complex with the MutL alpha heterodimer, which is thought to be responsible for directing the downstream MMR events, including strand discrimination, excision, and resynthesis. ATP binding and hydrolysis play a pivotal role in mismatch repair functions.</text>
</comment>
<dbReference type="AlphaFoldDB" id="A0A1E3QNZ2"/>
<organism evidence="15 16">
    <name type="scientific">Babjeviella inositovora NRRL Y-12698</name>
    <dbReference type="NCBI Taxonomy" id="984486"/>
    <lineage>
        <taxon>Eukaryota</taxon>
        <taxon>Fungi</taxon>
        <taxon>Dikarya</taxon>
        <taxon>Ascomycota</taxon>
        <taxon>Saccharomycotina</taxon>
        <taxon>Pichiomycetes</taxon>
        <taxon>Serinales incertae sedis</taxon>
        <taxon>Babjeviella</taxon>
    </lineage>
</organism>
<dbReference type="Gene3D" id="1.10.1420.10">
    <property type="match status" value="2"/>
</dbReference>
<dbReference type="FunFam" id="1.10.1420.10:FF:000019">
    <property type="entry name" value="DNA mismatch repair protein"/>
    <property type="match status" value="1"/>
</dbReference>
<comment type="subunit">
    <text evidence="10">Heterodimer consisting of MSH2-MSH3 (MutS beta). Forms a ternary complex with MutL alpha (MLH1-PMS1).</text>
</comment>
<evidence type="ECO:0000256" key="7">
    <source>
        <dbReference type="ARBA" id="ARBA00023204"/>
    </source>
</evidence>
<keyword evidence="16" id="KW-1185">Reference proteome</keyword>